<dbReference type="InterPro" id="IPR019734">
    <property type="entry name" value="TPR_rpt"/>
</dbReference>
<protein>
    <recommendedName>
        <fullName evidence="4">Tetratricopeptide repeat protein</fullName>
    </recommendedName>
</protein>
<dbReference type="SUPFAM" id="SSF48452">
    <property type="entry name" value="TPR-like"/>
    <property type="match status" value="1"/>
</dbReference>
<organism evidence="2 3">
    <name type="scientific">Undibacterium hunanense</name>
    <dbReference type="NCBI Taxonomy" id="2762292"/>
    <lineage>
        <taxon>Bacteria</taxon>
        <taxon>Pseudomonadati</taxon>
        <taxon>Pseudomonadota</taxon>
        <taxon>Betaproteobacteria</taxon>
        <taxon>Burkholderiales</taxon>
        <taxon>Oxalobacteraceae</taxon>
        <taxon>Undibacterium</taxon>
    </lineage>
</organism>
<dbReference type="EMBL" id="JACOGF010000002">
    <property type="protein sequence ID" value="MBC3916648.1"/>
    <property type="molecule type" value="Genomic_DNA"/>
</dbReference>
<gene>
    <name evidence="2" type="ORF">H8L32_04040</name>
</gene>
<keyword evidence="3" id="KW-1185">Reference proteome</keyword>
<evidence type="ECO:0000313" key="3">
    <source>
        <dbReference type="Proteomes" id="UP000650424"/>
    </source>
</evidence>
<evidence type="ECO:0008006" key="4">
    <source>
        <dbReference type="Google" id="ProtNLM"/>
    </source>
</evidence>
<proteinExistence type="predicted"/>
<dbReference type="InterPro" id="IPR011990">
    <property type="entry name" value="TPR-like_helical_dom_sf"/>
</dbReference>
<evidence type="ECO:0000256" key="1">
    <source>
        <dbReference type="SAM" id="SignalP"/>
    </source>
</evidence>
<comment type="caution">
    <text evidence="2">The sequence shown here is derived from an EMBL/GenBank/DDBJ whole genome shotgun (WGS) entry which is preliminary data.</text>
</comment>
<reference evidence="2 3" key="1">
    <citation type="submission" date="2020-08" db="EMBL/GenBank/DDBJ databases">
        <title>Novel species isolated from subtropical streams in China.</title>
        <authorList>
            <person name="Lu H."/>
        </authorList>
    </citation>
    <scope>NUCLEOTIDE SEQUENCE [LARGE SCALE GENOMIC DNA]</scope>
    <source>
        <strain evidence="2 3">CY18W</strain>
    </source>
</reference>
<dbReference type="Gene3D" id="1.25.40.10">
    <property type="entry name" value="Tetratricopeptide repeat domain"/>
    <property type="match status" value="1"/>
</dbReference>
<dbReference type="SMART" id="SM00028">
    <property type="entry name" value="TPR"/>
    <property type="match status" value="2"/>
</dbReference>
<accession>A0ABR6ZL97</accession>
<dbReference type="RefSeq" id="WP_186945897.1">
    <property type="nucleotide sequence ID" value="NZ_JACOGF010000002.1"/>
</dbReference>
<keyword evidence="1" id="KW-0732">Signal</keyword>
<feature type="chain" id="PRO_5046307385" description="Tetratricopeptide repeat protein" evidence="1">
    <location>
        <begin position="22"/>
        <end position="399"/>
    </location>
</feature>
<feature type="signal peptide" evidence="1">
    <location>
        <begin position="1"/>
        <end position="21"/>
    </location>
</feature>
<sequence>MRLLLTSGFICFALLGFAAQATPYIPSNGKQVLEQLPRRTDPAQRAFTELRRRLAEKPADPAIAAELAQAYINAARNDGDPRYLGYAQAALKPWWNLPNPPIAVLVLRATILQSTHQFPAALADLNSVLKQDRDNAQAWLTRATVLQVQGQFAQAKASCMHLYPLAPELITLTCLHNIGSLNGEAASSYAALSAAYKKYEKNADTDTGTKIWVTTLLAEMAARLGDARATATWYQTALMLGSESGSPDSYLLGSYADFLLDQQRPAEVVTLLKSKTKVDALLLRYALALQAQKSPAAVEQINLLDQRFEAAMLRGDTVHQREQARYELLLNKRPAIALKLAQLNWAIQKEAADLRILLEAAAQNPQGQQSAVDGLTWLKQNKLEDITLKPTLAKLGVQP</sequence>
<evidence type="ECO:0000313" key="2">
    <source>
        <dbReference type="EMBL" id="MBC3916648.1"/>
    </source>
</evidence>
<dbReference type="Proteomes" id="UP000650424">
    <property type="component" value="Unassembled WGS sequence"/>
</dbReference>
<name>A0ABR6ZL97_9BURK</name>